<protein>
    <submittedName>
        <fullName evidence="1">Uncharacterized protein</fullName>
    </submittedName>
</protein>
<dbReference type="OrthoDB" id="443772at2759"/>
<dbReference type="Proteomes" id="UP000799428">
    <property type="component" value="Unassembled WGS sequence"/>
</dbReference>
<name>A0A6G1K065_9PLEO</name>
<evidence type="ECO:0000313" key="1">
    <source>
        <dbReference type="EMBL" id="KAF2705851.1"/>
    </source>
</evidence>
<keyword evidence="2" id="KW-1185">Reference proteome</keyword>
<gene>
    <name evidence="1" type="ORF">K504DRAFT_341642</name>
</gene>
<feature type="non-terminal residue" evidence="1">
    <location>
        <position position="1"/>
    </location>
</feature>
<organism evidence="1 2">
    <name type="scientific">Pleomassaria siparia CBS 279.74</name>
    <dbReference type="NCBI Taxonomy" id="1314801"/>
    <lineage>
        <taxon>Eukaryota</taxon>
        <taxon>Fungi</taxon>
        <taxon>Dikarya</taxon>
        <taxon>Ascomycota</taxon>
        <taxon>Pezizomycotina</taxon>
        <taxon>Dothideomycetes</taxon>
        <taxon>Pleosporomycetidae</taxon>
        <taxon>Pleosporales</taxon>
        <taxon>Pleomassariaceae</taxon>
        <taxon>Pleomassaria</taxon>
    </lineage>
</organism>
<evidence type="ECO:0000313" key="2">
    <source>
        <dbReference type="Proteomes" id="UP000799428"/>
    </source>
</evidence>
<sequence length="209" mass="22800">KPVDDITVPKTPLHTVLYLTVTTPHLDDFAVYGPYRTFAALMPHIETTVSASPSAYVKLSALSADPSFKKNGFTTFTIDLERGAYTVLRILRETNEAAYNILPAPVHLVSAAGPLYYDMGTALRTVASGRPKGVAKTSRLVGSYIDVVSAQTAAKQAMDELVKDAKGVVRTEQSEPGGKRRWVLLGMNDKAVWKVMVEYDDEVVKHGSE</sequence>
<feature type="non-terminal residue" evidence="1">
    <location>
        <position position="209"/>
    </location>
</feature>
<proteinExistence type="predicted"/>
<dbReference type="AlphaFoldDB" id="A0A6G1K065"/>
<dbReference type="EMBL" id="MU005777">
    <property type="protein sequence ID" value="KAF2705851.1"/>
    <property type="molecule type" value="Genomic_DNA"/>
</dbReference>
<reference evidence="1" key="1">
    <citation type="journal article" date="2020" name="Stud. Mycol.">
        <title>101 Dothideomycetes genomes: a test case for predicting lifestyles and emergence of pathogens.</title>
        <authorList>
            <person name="Haridas S."/>
            <person name="Albert R."/>
            <person name="Binder M."/>
            <person name="Bloem J."/>
            <person name="Labutti K."/>
            <person name="Salamov A."/>
            <person name="Andreopoulos B."/>
            <person name="Baker S."/>
            <person name="Barry K."/>
            <person name="Bills G."/>
            <person name="Bluhm B."/>
            <person name="Cannon C."/>
            <person name="Castanera R."/>
            <person name="Culley D."/>
            <person name="Daum C."/>
            <person name="Ezra D."/>
            <person name="Gonzalez J."/>
            <person name="Henrissat B."/>
            <person name="Kuo A."/>
            <person name="Liang C."/>
            <person name="Lipzen A."/>
            <person name="Lutzoni F."/>
            <person name="Magnuson J."/>
            <person name="Mondo S."/>
            <person name="Nolan M."/>
            <person name="Ohm R."/>
            <person name="Pangilinan J."/>
            <person name="Park H.-J."/>
            <person name="Ramirez L."/>
            <person name="Alfaro M."/>
            <person name="Sun H."/>
            <person name="Tritt A."/>
            <person name="Yoshinaga Y."/>
            <person name="Zwiers L.-H."/>
            <person name="Turgeon B."/>
            <person name="Goodwin S."/>
            <person name="Spatafora J."/>
            <person name="Crous P."/>
            <person name="Grigoriev I."/>
        </authorList>
    </citation>
    <scope>NUCLEOTIDE SEQUENCE</scope>
    <source>
        <strain evidence="1">CBS 279.74</strain>
    </source>
</reference>
<accession>A0A6G1K065</accession>